<evidence type="ECO:0000313" key="2">
    <source>
        <dbReference type="EMBL" id="KFN50166.1"/>
    </source>
</evidence>
<feature type="transmembrane region" description="Helical" evidence="1">
    <location>
        <begin position="15"/>
        <end position="33"/>
    </location>
</feature>
<dbReference type="AlphaFoldDB" id="A0A091BEJ9"/>
<keyword evidence="3" id="KW-1185">Reference proteome</keyword>
<dbReference type="Proteomes" id="UP000029391">
    <property type="component" value="Unassembled WGS sequence"/>
</dbReference>
<reference evidence="2 3" key="1">
    <citation type="submission" date="2013-09" db="EMBL/GenBank/DDBJ databases">
        <title>Genome sequencing of Arenimonas composti.</title>
        <authorList>
            <person name="Chen F."/>
            <person name="Wang G."/>
        </authorList>
    </citation>
    <scope>NUCLEOTIDE SEQUENCE [LARGE SCALE GENOMIC DNA]</scope>
    <source>
        <strain evidence="2 3">TR7-09</strain>
    </source>
</reference>
<proteinExistence type="predicted"/>
<evidence type="ECO:0000256" key="1">
    <source>
        <dbReference type="SAM" id="Phobius"/>
    </source>
</evidence>
<dbReference type="EMBL" id="AWXU01000022">
    <property type="protein sequence ID" value="KFN50166.1"/>
    <property type="molecule type" value="Genomic_DNA"/>
</dbReference>
<accession>A0A091BEJ9</accession>
<comment type="caution">
    <text evidence="2">The sequence shown here is derived from an EMBL/GenBank/DDBJ whole genome shotgun (WGS) entry which is preliminary data.</text>
</comment>
<name>A0A091BEJ9_9GAMM</name>
<keyword evidence="1" id="KW-0472">Membrane</keyword>
<protein>
    <submittedName>
        <fullName evidence="2">Uncharacterized protein</fullName>
    </submittedName>
</protein>
<keyword evidence="1" id="KW-1133">Transmembrane helix</keyword>
<dbReference type="RefSeq" id="WP_281168216.1">
    <property type="nucleotide sequence ID" value="NZ_AUFF01000003.1"/>
</dbReference>
<sequence length="40" mass="4190">MPPQPAAAGRVAEQGVVAIALPVIIFGLGFYYFQKGEPEG</sequence>
<gene>
    <name evidence="2" type="ORF">P873_07975</name>
</gene>
<keyword evidence="1" id="KW-0812">Transmembrane</keyword>
<organism evidence="2 3">
    <name type="scientific">Arenimonas composti TR7-09 = DSM 18010</name>
    <dbReference type="NCBI Taxonomy" id="1121013"/>
    <lineage>
        <taxon>Bacteria</taxon>
        <taxon>Pseudomonadati</taxon>
        <taxon>Pseudomonadota</taxon>
        <taxon>Gammaproteobacteria</taxon>
        <taxon>Lysobacterales</taxon>
        <taxon>Lysobacteraceae</taxon>
        <taxon>Arenimonas</taxon>
    </lineage>
</organism>
<evidence type="ECO:0000313" key="3">
    <source>
        <dbReference type="Proteomes" id="UP000029391"/>
    </source>
</evidence>